<evidence type="ECO:0000313" key="1">
    <source>
        <dbReference type="EMBL" id="GAD75696.1"/>
    </source>
</evidence>
<name>U3A6P9_9VIBR</name>
<dbReference type="AlphaFoldDB" id="U3A6P9"/>
<protein>
    <submittedName>
        <fullName evidence="1">Uncharacterized protein</fullName>
    </submittedName>
</protein>
<dbReference type="STRING" id="1219077.VAZ01S_028_00500"/>
<organism evidence="1 2">
    <name type="scientific">Vibrio azureus NBRC 104587</name>
    <dbReference type="NCBI Taxonomy" id="1219077"/>
    <lineage>
        <taxon>Bacteria</taxon>
        <taxon>Pseudomonadati</taxon>
        <taxon>Pseudomonadota</taxon>
        <taxon>Gammaproteobacteria</taxon>
        <taxon>Vibrionales</taxon>
        <taxon>Vibrionaceae</taxon>
        <taxon>Vibrio</taxon>
    </lineage>
</organism>
<proteinExistence type="predicted"/>
<dbReference type="EMBL" id="BATL01000028">
    <property type="protein sequence ID" value="GAD75696.1"/>
    <property type="molecule type" value="Genomic_DNA"/>
</dbReference>
<gene>
    <name evidence="1" type="ORF">VAZ01S_028_00500</name>
</gene>
<reference evidence="1 2" key="1">
    <citation type="submission" date="2013-09" db="EMBL/GenBank/DDBJ databases">
        <title>Whole genome shotgun sequence of Vibrio azureus NBRC 104587.</title>
        <authorList>
            <person name="Isaki S."/>
            <person name="Hosoyama A."/>
            <person name="Numata M."/>
            <person name="Hashimoto M."/>
            <person name="Hosoyama Y."/>
            <person name="Tsuchikane K."/>
            <person name="Noguchi M."/>
            <person name="Hirakata S."/>
            <person name="Ichikawa N."/>
            <person name="Ohji S."/>
            <person name="Yamazoe A."/>
            <person name="Fujita N."/>
        </authorList>
    </citation>
    <scope>NUCLEOTIDE SEQUENCE [LARGE SCALE GENOMIC DNA]</scope>
    <source>
        <strain evidence="1 2">NBRC 104587</strain>
    </source>
</reference>
<dbReference type="Proteomes" id="UP000016567">
    <property type="component" value="Unassembled WGS sequence"/>
</dbReference>
<accession>U3A6P9</accession>
<comment type="caution">
    <text evidence="1">The sequence shown here is derived from an EMBL/GenBank/DDBJ whole genome shotgun (WGS) entry which is preliminary data.</text>
</comment>
<keyword evidence="2" id="KW-1185">Reference proteome</keyword>
<evidence type="ECO:0000313" key="2">
    <source>
        <dbReference type="Proteomes" id="UP000016567"/>
    </source>
</evidence>
<sequence>MLNQLKKLIYSESGLETVEYAIIGCVISCFILYVTESSEIVNATNEALIDMSRTNSSSLNG</sequence>